<sequence length="242" mass="26831">MGYGYAAPADPAFESRMRGEIIAAARAMNVGGTDFSTFENSRCNPRYWTRTGGGGFELNANVTPSAAINDIFVNGQLYAFECAMAMVMILYKATINMIGEAAFNRNFTGLYLWDWNYDSNLKLITTFNRNELQPGDVVYFKNPDHDPAKPEWQGENAIMLSRDTYYGHGLGIKNATQMITSLNRERVPGSRTSAYLADEGLHPDFAYIASLGNSRLSPPISAKVNVKTAIFSRIGTKSYIVR</sequence>
<evidence type="ECO:0000256" key="2">
    <source>
        <dbReference type="ARBA" id="ARBA00022969"/>
    </source>
</evidence>
<protein>
    <submittedName>
        <fullName evidence="3">Protein-glutamine gamma-glutamyltransferase</fullName>
        <ecNumber evidence="3">2.3.2.13</ecNumber>
    </submittedName>
</protein>
<dbReference type="Proteomes" id="UP000773462">
    <property type="component" value="Unassembled WGS sequence"/>
</dbReference>
<evidence type="ECO:0000313" key="3">
    <source>
        <dbReference type="EMBL" id="MBP2113889.1"/>
    </source>
</evidence>
<dbReference type="RefSeq" id="WP_209876130.1">
    <property type="nucleotide sequence ID" value="NZ_JAGGLV010000014.1"/>
</dbReference>
<accession>A0ABS4NWS3</accession>
<dbReference type="EC" id="2.3.2.13" evidence="3"/>
<dbReference type="InterPro" id="IPR020916">
    <property type="entry name" value="Gln_gamma-glutamylTfrase_bac"/>
</dbReference>
<dbReference type="Pfam" id="PF20085">
    <property type="entry name" value="TGL"/>
    <property type="match status" value="1"/>
</dbReference>
<dbReference type="GO" id="GO:0003810">
    <property type="term" value="F:protein-glutamine gamma-glutamyltransferase activity"/>
    <property type="evidence" value="ECO:0007669"/>
    <property type="project" value="UniProtKB-EC"/>
</dbReference>
<proteinExistence type="predicted"/>
<organism evidence="3 4">
    <name type="scientific">Paenibacillus silagei</name>
    <dbReference type="NCBI Taxonomy" id="1670801"/>
    <lineage>
        <taxon>Bacteria</taxon>
        <taxon>Bacillati</taxon>
        <taxon>Bacillota</taxon>
        <taxon>Bacilli</taxon>
        <taxon>Bacillales</taxon>
        <taxon>Paenibacillaceae</taxon>
        <taxon>Paenibacillus</taxon>
    </lineage>
</organism>
<gene>
    <name evidence="3" type="ORF">J2Z70_004050</name>
</gene>
<keyword evidence="3" id="KW-0012">Acyltransferase</keyword>
<comment type="caution">
    <text evidence="3">The sequence shown here is derived from an EMBL/GenBank/DDBJ whole genome shotgun (WGS) entry which is preliminary data.</text>
</comment>
<name>A0ABS4NWS3_9BACL</name>
<keyword evidence="2" id="KW-0749">Sporulation</keyword>
<dbReference type="EMBL" id="JAGGLV010000014">
    <property type="protein sequence ID" value="MBP2113889.1"/>
    <property type="molecule type" value="Genomic_DNA"/>
</dbReference>
<reference evidence="3 4" key="1">
    <citation type="submission" date="2021-03" db="EMBL/GenBank/DDBJ databases">
        <title>Genomic Encyclopedia of Type Strains, Phase IV (KMG-IV): sequencing the most valuable type-strain genomes for metagenomic binning, comparative biology and taxonomic classification.</title>
        <authorList>
            <person name="Goeker M."/>
        </authorList>
    </citation>
    <scope>NUCLEOTIDE SEQUENCE [LARGE SCALE GENOMIC DNA]</scope>
    <source>
        <strain evidence="3 4">DSM 101953</strain>
    </source>
</reference>
<keyword evidence="4" id="KW-1185">Reference proteome</keyword>
<evidence type="ECO:0000256" key="1">
    <source>
        <dbReference type="ARBA" id="ARBA00022679"/>
    </source>
</evidence>
<evidence type="ECO:0000313" key="4">
    <source>
        <dbReference type="Proteomes" id="UP000773462"/>
    </source>
</evidence>
<keyword evidence="1 3" id="KW-0808">Transferase</keyword>